<organism evidence="1">
    <name type="scientific">marine sediment metagenome</name>
    <dbReference type="NCBI Taxonomy" id="412755"/>
    <lineage>
        <taxon>unclassified sequences</taxon>
        <taxon>metagenomes</taxon>
        <taxon>ecological metagenomes</taxon>
    </lineage>
</organism>
<evidence type="ECO:0000313" key="1">
    <source>
        <dbReference type="EMBL" id="KKK48092.1"/>
    </source>
</evidence>
<feature type="non-terminal residue" evidence="1">
    <location>
        <position position="1"/>
    </location>
</feature>
<dbReference type="AlphaFoldDB" id="A0A0F8VUU6"/>
<proteinExistence type="predicted"/>
<protein>
    <submittedName>
        <fullName evidence="1">Uncharacterized protein</fullName>
    </submittedName>
</protein>
<sequence length="320" mass="32960">TLGKGAKTTVQQIRAAGPLRSVLGRTTYLLGNATFAGSLAKLTLADVADGHVISIGPRAPEDTKTTATITLGRVSDTTIDSQIPLKSIRVVEWLDNNATRDAIIAPSLRKLTVKGAKVNISKGITASAGHFQADLTLSGLGATKATLGSAKIAGDLADSIWDIIGYMGKLTVVGTAVDSTIRTTGNMAGITLGAADGSDFLAGVKASVTGHAAAVDDFEAPNATIKSFKIKGPKGADPSGWFYKDSNVSAPTIGVVSLLNVLFPNGGTDFGVWARDAGTGTEIKIVKWAHKADKTIKGFWSAQSGLLSTPTDLVVQVLST</sequence>
<dbReference type="EMBL" id="LAZR01069250">
    <property type="protein sequence ID" value="KKK48092.1"/>
    <property type="molecule type" value="Genomic_DNA"/>
</dbReference>
<gene>
    <name evidence="1" type="ORF">LCGC14_3148610</name>
</gene>
<accession>A0A0F8VUU6</accession>
<comment type="caution">
    <text evidence="1">The sequence shown here is derived from an EMBL/GenBank/DDBJ whole genome shotgun (WGS) entry which is preliminary data.</text>
</comment>
<name>A0A0F8VUU6_9ZZZZ</name>
<reference evidence="1" key="1">
    <citation type="journal article" date="2015" name="Nature">
        <title>Complex archaea that bridge the gap between prokaryotes and eukaryotes.</title>
        <authorList>
            <person name="Spang A."/>
            <person name="Saw J.H."/>
            <person name="Jorgensen S.L."/>
            <person name="Zaremba-Niedzwiedzka K."/>
            <person name="Martijn J."/>
            <person name="Lind A.E."/>
            <person name="van Eijk R."/>
            <person name="Schleper C."/>
            <person name="Guy L."/>
            <person name="Ettema T.J."/>
        </authorList>
    </citation>
    <scope>NUCLEOTIDE SEQUENCE</scope>
</reference>